<feature type="compositionally biased region" description="Low complexity" evidence="1">
    <location>
        <begin position="78"/>
        <end position="99"/>
    </location>
</feature>
<feature type="compositionally biased region" description="Low complexity" evidence="1">
    <location>
        <begin position="722"/>
        <end position="743"/>
    </location>
</feature>
<feature type="region of interest" description="Disordered" evidence="1">
    <location>
        <begin position="299"/>
        <end position="333"/>
    </location>
</feature>
<feature type="compositionally biased region" description="Basic and acidic residues" evidence="1">
    <location>
        <begin position="28"/>
        <end position="42"/>
    </location>
</feature>
<feature type="region of interest" description="Disordered" evidence="1">
    <location>
        <begin position="839"/>
        <end position="858"/>
    </location>
</feature>
<evidence type="ECO:0000313" key="2">
    <source>
        <dbReference type="EMBL" id="SGY57016.1"/>
    </source>
</evidence>
<feature type="compositionally biased region" description="Polar residues" evidence="1">
    <location>
        <begin position="11"/>
        <end position="27"/>
    </location>
</feature>
<feature type="compositionally biased region" description="Acidic residues" evidence="1">
    <location>
        <begin position="576"/>
        <end position="585"/>
    </location>
</feature>
<feature type="compositionally biased region" description="Polar residues" evidence="1">
    <location>
        <begin position="522"/>
        <end position="535"/>
    </location>
</feature>
<feature type="region of interest" description="Disordered" evidence="1">
    <location>
        <begin position="686"/>
        <end position="801"/>
    </location>
</feature>
<feature type="compositionally biased region" description="Polar residues" evidence="1">
    <location>
        <begin position="844"/>
        <end position="855"/>
    </location>
</feature>
<gene>
    <name evidence="2" type="primary">BQ5605_C006g04209</name>
    <name evidence="2" type="ORF">BQ5605_C006G04209</name>
</gene>
<feature type="compositionally biased region" description="Basic and acidic residues" evidence="1">
    <location>
        <begin position="548"/>
        <end position="561"/>
    </location>
</feature>
<feature type="compositionally biased region" description="Low complexity" evidence="1">
    <location>
        <begin position="225"/>
        <end position="240"/>
    </location>
</feature>
<feature type="region of interest" description="Disordered" evidence="1">
    <location>
        <begin position="351"/>
        <end position="452"/>
    </location>
</feature>
<feature type="region of interest" description="Disordered" evidence="1">
    <location>
        <begin position="1"/>
        <end position="99"/>
    </location>
</feature>
<feature type="region of interest" description="Disordered" evidence="1">
    <location>
        <begin position="485"/>
        <end position="620"/>
    </location>
</feature>
<feature type="compositionally biased region" description="Polar residues" evidence="1">
    <location>
        <begin position="146"/>
        <end position="166"/>
    </location>
</feature>
<feature type="compositionally biased region" description="Low complexity" evidence="1">
    <location>
        <begin position="56"/>
        <end position="69"/>
    </location>
</feature>
<sequence>MSGLQPPFVRTPTSAGMTRTSSLSTTDANEHSVSHWHGHDDGPCANNSSDAPPLRTTTDASTSTAVVGTRSPHTNAFPTSPSLCSSSTSSNSTNSSPLLGMSSLFPEPYPSSPILTSATAGSSVGLRSCQDYACSASPSVSAASSRTIPRQPSKWSSSPHHSTQWPSPIPTEHGLDDHWPSTTMATAQGSPVLPNTGDRMDREALLKVGWSRDRQPRVNHPQPTPQSSSSYQHSPASCSSTSTLHESPPSPDVSTHSMQNSPQSSTSHRGRMDFTTSWLDNDDFDDDLYSLFGAHFNPHHHLSDHTLRASKKSRQDASQHDRDLGSPISGFKSLGQKASKFSLRSIASAMSLSNSSSASATSSTRTGATGSNGSTMTTSTSMNSFHPYPSPPNSPQSQATSSLPLSRRPSKSSSSNSCLSPLPLPLAIPPSLDPINPPLMGHAWSEPQPGGVRGKAARILGEVTVPTGKAAKLLGTEQGLRQVKIGAAGRDAGKMGMKGRKGDRSDDNHGSFETRQPHRTKGTGSHMNANRSSIELLTPEHSPPRFSPARELRRTSSDNDLGRMMAARRGRHEEVSESETEDEGSSDVFTEGHATLHAQAQGQGHGKKVLPPPPHSQFCLSTINEAQPSSTTPHLTRRGSIDSLIDSTYHQSWPPIGRSEKNERVSVVPSLASIALPSIRSSFASTMGGWRGGSRRSSWDIDEPGCWGRPESVGSSWDEQNSPRTSRTPRTPTTSTPRFRSSTCDSSIYSTASSFCPDPIQGKGKRTSSLLSPSEGSLARAQERAKTLSGPPKSMSPVGKLPPLPVPNLPLPPIPDGVGVGVGVGVIALPMREEVKLVGGGERPTTNSSLNSVGRRSQRGHALEALEGRSGGRRAFGQVKGLKARSRFSAGSSFENSVMRRGSKLPGDDDDDHWKEEDVFDEVEELTGFKRGSRPFLDLGKDAGSNADELEGLEGYAQGADSDSDTISEFLKGRGGSRKCSVDPRVSEPNFIKGQVLFSPSSIERISTDSKNRSDWVELRSDLLLEALDRTQAELRKVNPYPTHDSNADENEDVDLEALFHDSSRPTSSSVPSTPVSRPGLKRCSSSFHSDELSEAEGFSPALGRLAEFFQGEEGG</sequence>
<feature type="compositionally biased region" description="Basic and acidic residues" evidence="1">
    <location>
        <begin position="198"/>
        <end position="216"/>
    </location>
</feature>
<reference evidence="2 3" key="1">
    <citation type="submission" date="2016-11" db="EMBL/GenBank/DDBJ databases">
        <authorList>
            <person name="Jaros S."/>
            <person name="Januszkiewicz K."/>
            <person name="Wedrychowicz H."/>
        </authorList>
    </citation>
    <scope>NUCLEOTIDE SEQUENCE [LARGE SCALE GENOMIC DNA]</scope>
</reference>
<feature type="region of interest" description="Disordered" evidence="1">
    <location>
        <begin position="139"/>
        <end position="277"/>
    </location>
</feature>
<dbReference type="AlphaFoldDB" id="A0A2X0M6B4"/>
<feature type="compositionally biased region" description="Basic and acidic residues" evidence="1">
    <location>
        <begin position="500"/>
        <end position="516"/>
    </location>
</feature>
<evidence type="ECO:0000313" key="3">
    <source>
        <dbReference type="Proteomes" id="UP000249464"/>
    </source>
</evidence>
<organism evidence="2 3">
    <name type="scientific">Microbotryum silenes-dioicae</name>
    <dbReference type="NCBI Taxonomy" id="796604"/>
    <lineage>
        <taxon>Eukaryota</taxon>
        <taxon>Fungi</taxon>
        <taxon>Dikarya</taxon>
        <taxon>Basidiomycota</taxon>
        <taxon>Pucciniomycotina</taxon>
        <taxon>Microbotryomycetes</taxon>
        <taxon>Microbotryales</taxon>
        <taxon>Microbotryaceae</taxon>
        <taxon>Microbotryum</taxon>
    </lineage>
</organism>
<feature type="compositionally biased region" description="Low complexity" evidence="1">
    <location>
        <begin position="395"/>
        <end position="421"/>
    </location>
</feature>
<feature type="compositionally biased region" description="Polar residues" evidence="1">
    <location>
        <begin position="252"/>
        <end position="267"/>
    </location>
</feature>
<dbReference type="EMBL" id="FQNC01000044">
    <property type="protein sequence ID" value="SGY57016.1"/>
    <property type="molecule type" value="Genomic_DNA"/>
</dbReference>
<feature type="compositionally biased region" description="Polar residues" evidence="1">
    <location>
        <begin position="180"/>
        <end position="189"/>
    </location>
</feature>
<feature type="compositionally biased region" description="Low complexity" evidence="1">
    <location>
        <begin position="351"/>
        <end position="384"/>
    </location>
</feature>
<feature type="compositionally biased region" description="Low complexity" evidence="1">
    <location>
        <begin position="1065"/>
        <end position="1079"/>
    </location>
</feature>
<feature type="region of interest" description="Disordered" evidence="1">
    <location>
        <begin position="1035"/>
        <end position="1089"/>
    </location>
</feature>
<feature type="compositionally biased region" description="Basic and acidic residues" evidence="1">
    <location>
        <begin position="301"/>
        <end position="324"/>
    </location>
</feature>
<feature type="compositionally biased region" description="Polar residues" evidence="1">
    <location>
        <begin position="744"/>
        <end position="754"/>
    </location>
</feature>
<accession>A0A2X0M6B4</accession>
<protein>
    <submittedName>
        <fullName evidence="2">BQ5605_C006g04209 protein</fullName>
    </submittedName>
</protein>
<evidence type="ECO:0000256" key="1">
    <source>
        <dbReference type="SAM" id="MobiDB-lite"/>
    </source>
</evidence>
<feature type="compositionally biased region" description="Pro residues" evidence="1">
    <location>
        <begin position="422"/>
        <end position="437"/>
    </location>
</feature>
<proteinExistence type="predicted"/>
<keyword evidence="3" id="KW-1185">Reference proteome</keyword>
<name>A0A2X0M6B4_9BASI</name>
<dbReference type="Proteomes" id="UP000249464">
    <property type="component" value="Unassembled WGS sequence"/>
</dbReference>